<evidence type="ECO:0000256" key="4">
    <source>
        <dbReference type="ARBA" id="ARBA00022679"/>
    </source>
</evidence>
<dbReference type="Proteomes" id="UP000223913">
    <property type="component" value="Unassembled WGS sequence"/>
</dbReference>
<keyword evidence="6" id="KW-1133">Transmembrane helix</keyword>
<dbReference type="OrthoDB" id="1933776at2"/>
<dbReference type="CDD" id="cd00075">
    <property type="entry name" value="HATPase"/>
    <property type="match status" value="1"/>
</dbReference>
<evidence type="ECO:0000256" key="3">
    <source>
        <dbReference type="ARBA" id="ARBA00022553"/>
    </source>
</evidence>
<dbReference type="CDD" id="cd00082">
    <property type="entry name" value="HisKA"/>
    <property type="match status" value="1"/>
</dbReference>
<dbReference type="PROSITE" id="PS50109">
    <property type="entry name" value="HIS_KIN"/>
    <property type="match status" value="1"/>
</dbReference>
<keyword evidence="9" id="KW-1185">Reference proteome</keyword>
<dbReference type="InterPro" id="IPR036890">
    <property type="entry name" value="HATPase_C_sf"/>
</dbReference>
<dbReference type="SUPFAM" id="SSF55874">
    <property type="entry name" value="ATPase domain of HSP90 chaperone/DNA topoisomerase II/histidine kinase"/>
    <property type="match status" value="1"/>
</dbReference>
<dbReference type="InterPro" id="IPR003661">
    <property type="entry name" value="HisK_dim/P_dom"/>
</dbReference>
<evidence type="ECO:0000259" key="7">
    <source>
        <dbReference type="PROSITE" id="PS50109"/>
    </source>
</evidence>
<dbReference type="Gene3D" id="3.30.565.10">
    <property type="entry name" value="Histidine kinase-like ATPase, C-terminal domain"/>
    <property type="match status" value="1"/>
</dbReference>
<dbReference type="SMART" id="SM00388">
    <property type="entry name" value="HisKA"/>
    <property type="match status" value="1"/>
</dbReference>
<gene>
    <name evidence="8" type="ORF">CRP01_23185</name>
</gene>
<dbReference type="Pfam" id="PF00512">
    <property type="entry name" value="HisKA"/>
    <property type="match status" value="1"/>
</dbReference>
<evidence type="ECO:0000256" key="6">
    <source>
        <dbReference type="SAM" id="Phobius"/>
    </source>
</evidence>
<dbReference type="PRINTS" id="PR00344">
    <property type="entry name" value="BCTRLSENSOR"/>
</dbReference>
<dbReference type="SMART" id="SM00387">
    <property type="entry name" value="HATPase_c"/>
    <property type="match status" value="1"/>
</dbReference>
<sequence>MKKSIIWAIIGLLTVAVLGVLWLQMDLIRTSIKVNENKFDKAVYEVLNKVAERLEEEEKRQAAKQYLNGYAARFIQEERISSMGNGGLRMDLSIRTGFQGNAGNLSQHLLDQMAVADTCSCYKCVQDRTEKRDLLTRFFQYRNTDQPLDQRINLEQLQNILQEELGNSGIDIGYEYGVLSRSSNNFVLVNDHYIIDNSGSNNAEYRHIKESGYAVTLFSKDEIPPGMLMIFFPTKATEVWSEILPNLLGTIFFSAIILLCFAYTIFIILRQKKVSEMKNDFINNMTHEFKTPIATISLAADSITSPMVMSHPDKLQRFANIIKQENKRMNSQVEKVLQMAVIDKREFSLKLTDVNLHDVIYNAVENITLQVEKKEGTVNTDLEATQPIIQGDLTHISNIINNLLDNANKYSPEQPEITVSTRNRANGVEVVVADKGIGMTKEARKHIFDKFYRVHTGNLHDVKGFGLGLSYVKAIMTAHKGQVDVKSELGKGSSFILFFPLQVENKQS</sequence>
<protein>
    <recommendedName>
        <fullName evidence="2">histidine kinase</fullName>
        <ecNumber evidence="2">2.7.13.3</ecNumber>
    </recommendedName>
</protein>
<evidence type="ECO:0000256" key="2">
    <source>
        <dbReference type="ARBA" id="ARBA00012438"/>
    </source>
</evidence>
<accession>A0A2D0N6I4</accession>
<dbReference type="PANTHER" id="PTHR43547:SF2">
    <property type="entry name" value="HYBRID SIGNAL TRANSDUCTION HISTIDINE KINASE C"/>
    <property type="match status" value="1"/>
</dbReference>
<dbReference type="InterPro" id="IPR036097">
    <property type="entry name" value="HisK_dim/P_sf"/>
</dbReference>
<dbReference type="EMBL" id="PDUD01000027">
    <property type="protein sequence ID" value="PHN04104.1"/>
    <property type="molecule type" value="Genomic_DNA"/>
</dbReference>
<evidence type="ECO:0000256" key="5">
    <source>
        <dbReference type="ARBA" id="ARBA00022777"/>
    </source>
</evidence>
<dbReference type="SUPFAM" id="SSF47384">
    <property type="entry name" value="Homodimeric domain of signal transducing histidine kinase"/>
    <property type="match status" value="1"/>
</dbReference>
<name>A0A2D0N6I4_FLAN2</name>
<feature type="domain" description="Histidine kinase" evidence="7">
    <location>
        <begin position="284"/>
        <end position="503"/>
    </location>
</feature>
<feature type="transmembrane region" description="Helical" evidence="6">
    <location>
        <begin position="5"/>
        <end position="25"/>
    </location>
</feature>
<dbReference type="PANTHER" id="PTHR43547">
    <property type="entry name" value="TWO-COMPONENT HISTIDINE KINASE"/>
    <property type="match status" value="1"/>
</dbReference>
<keyword evidence="6" id="KW-0812">Transmembrane</keyword>
<dbReference type="InterPro" id="IPR005467">
    <property type="entry name" value="His_kinase_dom"/>
</dbReference>
<dbReference type="GO" id="GO:0000155">
    <property type="term" value="F:phosphorelay sensor kinase activity"/>
    <property type="evidence" value="ECO:0007669"/>
    <property type="project" value="InterPro"/>
</dbReference>
<evidence type="ECO:0000313" key="9">
    <source>
        <dbReference type="Proteomes" id="UP000223913"/>
    </source>
</evidence>
<keyword evidence="4" id="KW-0808">Transferase</keyword>
<keyword evidence="5 8" id="KW-0418">Kinase</keyword>
<dbReference type="FunFam" id="3.30.565.10:FF:000006">
    <property type="entry name" value="Sensor histidine kinase WalK"/>
    <property type="match status" value="1"/>
</dbReference>
<dbReference type="InterPro" id="IPR003594">
    <property type="entry name" value="HATPase_dom"/>
</dbReference>
<dbReference type="InterPro" id="IPR004358">
    <property type="entry name" value="Sig_transdc_His_kin-like_C"/>
</dbReference>
<proteinExistence type="predicted"/>
<keyword evidence="3" id="KW-0597">Phosphoprotein</keyword>
<comment type="caution">
    <text evidence="8">The sequence shown here is derived from an EMBL/GenBank/DDBJ whole genome shotgun (WGS) entry which is preliminary data.</text>
</comment>
<evidence type="ECO:0000313" key="8">
    <source>
        <dbReference type="EMBL" id="PHN04104.1"/>
    </source>
</evidence>
<evidence type="ECO:0000256" key="1">
    <source>
        <dbReference type="ARBA" id="ARBA00000085"/>
    </source>
</evidence>
<dbReference type="Pfam" id="PF02518">
    <property type="entry name" value="HATPase_c"/>
    <property type="match status" value="1"/>
</dbReference>
<dbReference type="EC" id="2.7.13.3" evidence="2"/>
<comment type="catalytic activity">
    <reaction evidence="1">
        <text>ATP + protein L-histidine = ADP + protein N-phospho-L-histidine.</text>
        <dbReference type="EC" id="2.7.13.3"/>
    </reaction>
</comment>
<reference evidence="8 9" key="1">
    <citation type="submission" date="2017-10" db="EMBL/GenBank/DDBJ databases">
        <title>The draft genome sequence of Lewinella nigricans NBRC 102662.</title>
        <authorList>
            <person name="Wang K."/>
        </authorList>
    </citation>
    <scope>NUCLEOTIDE SEQUENCE [LARGE SCALE GENOMIC DNA]</scope>
    <source>
        <strain evidence="8 9">NBRC 102662</strain>
    </source>
</reference>
<dbReference type="AlphaFoldDB" id="A0A2D0N6I4"/>
<dbReference type="RefSeq" id="WP_099152490.1">
    <property type="nucleotide sequence ID" value="NZ_PDUD01000027.1"/>
</dbReference>
<keyword evidence="6" id="KW-0472">Membrane</keyword>
<feature type="transmembrane region" description="Helical" evidence="6">
    <location>
        <begin position="247"/>
        <end position="269"/>
    </location>
</feature>
<organism evidence="8 9">
    <name type="scientific">Flavilitoribacter nigricans (strain ATCC 23147 / DSM 23189 / NBRC 102662 / NCIMB 1420 / SS-2)</name>
    <name type="common">Lewinella nigricans</name>
    <dbReference type="NCBI Taxonomy" id="1122177"/>
    <lineage>
        <taxon>Bacteria</taxon>
        <taxon>Pseudomonadati</taxon>
        <taxon>Bacteroidota</taxon>
        <taxon>Saprospiria</taxon>
        <taxon>Saprospirales</taxon>
        <taxon>Lewinellaceae</taxon>
        <taxon>Flavilitoribacter</taxon>
    </lineage>
</organism>
<dbReference type="Gene3D" id="1.10.287.130">
    <property type="match status" value="1"/>
</dbReference>